<dbReference type="EMBL" id="VMNF01000003">
    <property type="protein sequence ID" value="TXC11976.1"/>
    <property type="molecule type" value="Genomic_DNA"/>
</dbReference>
<feature type="compositionally biased region" description="Polar residues" evidence="1">
    <location>
        <begin position="46"/>
        <end position="61"/>
    </location>
</feature>
<reference evidence="2 3" key="1">
    <citation type="submission" date="2019-07" db="EMBL/GenBank/DDBJ databases">
        <title>The First High-Quality Draft Genome Sequence of the Causal Agent of the Current Panama Disease Epidemic.</title>
        <authorList>
            <person name="Warmington R.J."/>
            <person name="Kay W."/>
            <person name="Jeffries A."/>
            <person name="Bebber D."/>
            <person name="Moore K."/>
            <person name="Studholme D.J."/>
        </authorList>
    </citation>
    <scope>NUCLEOTIDE SEQUENCE [LARGE SCALE GENOMIC DNA]</scope>
    <source>
        <strain evidence="2 3">TR4</strain>
    </source>
</reference>
<dbReference type="Proteomes" id="UP000321331">
    <property type="component" value="Unassembled WGS sequence"/>
</dbReference>
<proteinExistence type="predicted"/>
<evidence type="ECO:0000256" key="1">
    <source>
        <dbReference type="SAM" id="MobiDB-lite"/>
    </source>
</evidence>
<organism evidence="2 3">
    <name type="scientific">Fusarium oxysporum f. sp. cubense</name>
    <dbReference type="NCBI Taxonomy" id="61366"/>
    <lineage>
        <taxon>Eukaryota</taxon>
        <taxon>Fungi</taxon>
        <taxon>Dikarya</taxon>
        <taxon>Ascomycota</taxon>
        <taxon>Pezizomycotina</taxon>
        <taxon>Sordariomycetes</taxon>
        <taxon>Hypocreomycetidae</taxon>
        <taxon>Hypocreales</taxon>
        <taxon>Nectriaceae</taxon>
        <taxon>Fusarium</taxon>
        <taxon>Fusarium oxysporum species complex</taxon>
    </lineage>
</organism>
<name>A0A5C6TMB0_FUSOC</name>
<sequence length="103" mass="11447">MQTKLDDFDVCVVTEKMVSDRWFSLIFAQAACTASMAPWLLAREPQGTSVPSRRQPKSTGGPSLAAYRYRTVLHCTSPGESYRVSPLAQKTLHDGRSSHPLTY</sequence>
<dbReference type="AlphaFoldDB" id="A0A5C6TMB0"/>
<evidence type="ECO:0000313" key="2">
    <source>
        <dbReference type="EMBL" id="TXC11976.1"/>
    </source>
</evidence>
<gene>
    <name evidence="2" type="ORF">FocTR4_00007392</name>
</gene>
<feature type="region of interest" description="Disordered" evidence="1">
    <location>
        <begin position="45"/>
        <end position="64"/>
    </location>
</feature>
<accession>A0A5C6TMB0</accession>
<protein>
    <submittedName>
        <fullName evidence="2">Uncharacterized protein</fullName>
    </submittedName>
</protein>
<comment type="caution">
    <text evidence="2">The sequence shown here is derived from an EMBL/GenBank/DDBJ whole genome shotgun (WGS) entry which is preliminary data.</text>
</comment>
<evidence type="ECO:0000313" key="3">
    <source>
        <dbReference type="Proteomes" id="UP000321331"/>
    </source>
</evidence>